<dbReference type="InterPro" id="IPR005913">
    <property type="entry name" value="dTDP_dehydrorham_reduct"/>
</dbReference>
<dbReference type="InterPro" id="IPR029903">
    <property type="entry name" value="RmlD-like-bd"/>
</dbReference>
<dbReference type="GO" id="GO:0006556">
    <property type="term" value="P:S-adenosylmethionine biosynthetic process"/>
    <property type="evidence" value="ECO:0007669"/>
    <property type="project" value="TreeGrafter"/>
</dbReference>
<dbReference type="EMBL" id="PYDT01000001">
    <property type="protein sequence ID" value="THU74685.1"/>
    <property type="molecule type" value="Genomic_DNA"/>
</dbReference>
<dbReference type="AlphaFoldDB" id="A0A4V4HAA5"/>
<dbReference type="GO" id="GO:0048270">
    <property type="term" value="F:methionine adenosyltransferase regulator activity"/>
    <property type="evidence" value="ECO:0007669"/>
    <property type="project" value="TreeGrafter"/>
</dbReference>
<dbReference type="Pfam" id="PF04321">
    <property type="entry name" value="RmlD_sub_bind"/>
    <property type="match status" value="1"/>
</dbReference>
<evidence type="ECO:0000313" key="2">
    <source>
        <dbReference type="EMBL" id="THU74685.1"/>
    </source>
</evidence>
<dbReference type="InterPro" id="IPR036291">
    <property type="entry name" value="NAD(P)-bd_dom_sf"/>
</dbReference>
<gene>
    <name evidence="2" type="ORF">C4D60_Mb04t35990</name>
</gene>
<dbReference type="SUPFAM" id="SSF51735">
    <property type="entry name" value="NAD(P)-binding Rossmann-fold domains"/>
    <property type="match status" value="1"/>
</dbReference>
<dbReference type="PANTHER" id="PTHR10491:SF4">
    <property type="entry name" value="METHIONINE ADENOSYLTRANSFERASE 2 SUBUNIT BETA"/>
    <property type="match status" value="1"/>
</dbReference>
<dbReference type="PANTHER" id="PTHR10491">
    <property type="entry name" value="DTDP-4-DEHYDRORHAMNOSE REDUCTASE"/>
    <property type="match status" value="1"/>
</dbReference>
<keyword evidence="3" id="KW-1185">Reference proteome</keyword>
<dbReference type="STRING" id="52838.A0A4V4HAA5"/>
<dbReference type="GO" id="GO:0048269">
    <property type="term" value="C:methionine adenosyltransferase complex"/>
    <property type="evidence" value="ECO:0007669"/>
    <property type="project" value="TreeGrafter"/>
</dbReference>
<evidence type="ECO:0000259" key="1">
    <source>
        <dbReference type="Pfam" id="PF04321"/>
    </source>
</evidence>
<name>A0A4V4HAA5_MUSBA</name>
<organism evidence="2 3">
    <name type="scientific">Musa balbisiana</name>
    <name type="common">Banana</name>
    <dbReference type="NCBI Taxonomy" id="52838"/>
    <lineage>
        <taxon>Eukaryota</taxon>
        <taxon>Viridiplantae</taxon>
        <taxon>Streptophyta</taxon>
        <taxon>Embryophyta</taxon>
        <taxon>Tracheophyta</taxon>
        <taxon>Spermatophyta</taxon>
        <taxon>Magnoliopsida</taxon>
        <taxon>Liliopsida</taxon>
        <taxon>Zingiberales</taxon>
        <taxon>Musaceae</taxon>
        <taxon>Musa</taxon>
    </lineage>
</organism>
<protein>
    <recommendedName>
        <fullName evidence="1">RmlD-like substrate binding domain-containing protein</fullName>
    </recommendedName>
</protein>
<feature type="domain" description="RmlD-like substrate binding" evidence="1">
    <location>
        <begin position="93"/>
        <end position="211"/>
    </location>
</feature>
<reference evidence="2 3" key="1">
    <citation type="journal article" date="2019" name="Nat. Plants">
        <title>Genome sequencing of Musa balbisiana reveals subgenome evolution and function divergence in polyploid bananas.</title>
        <authorList>
            <person name="Yao X."/>
        </authorList>
    </citation>
    <scope>NUCLEOTIDE SEQUENCE [LARGE SCALE GENOMIC DNA]</scope>
    <source>
        <strain evidence="3">cv. DH-PKW</strain>
        <tissue evidence="2">Leaves</tissue>
    </source>
</reference>
<proteinExistence type="predicted"/>
<accession>A0A4V4HAA5</accession>
<sequence length="242" mass="26292">MIGWTNVLTLFCASAKTLDRRFCPQTNRKSHRHPELDPPLGLAYLPFTRQWAVIDGLGLRSNGFATNGQNSAGLLGRRCEDRGISFAFGSGRLENRAQLEADIAAAALTHVFNAAGVTGRPNVDWCEDHRVDVEAIRANVVGTLTLGDVCRERGLLLVNCATGCIFDYDGAHTLGSGAGFKEEDTPNLVGSFCSKTKAMVEELLKNVCTLHVWMPVSSDLSTLAISLPKSPAMRRLLTYQTP</sequence>
<comment type="caution">
    <text evidence="2">The sequence shown here is derived from an EMBL/GenBank/DDBJ whole genome shotgun (WGS) entry which is preliminary data.</text>
</comment>
<evidence type="ECO:0000313" key="3">
    <source>
        <dbReference type="Proteomes" id="UP000317650"/>
    </source>
</evidence>
<dbReference type="Proteomes" id="UP000317650">
    <property type="component" value="Chromosome 4"/>
</dbReference>
<dbReference type="Gene3D" id="3.40.50.720">
    <property type="entry name" value="NAD(P)-binding Rossmann-like Domain"/>
    <property type="match status" value="1"/>
</dbReference>